<feature type="compositionally biased region" description="Polar residues" evidence="1">
    <location>
        <begin position="359"/>
        <end position="383"/>
    </location>
</feature>
<feature type="compositionally biased region" description="Polar residues" evidence="1">
    <location>
        <begin position="284"/>
        <end position="309"/>
    </location>
</feature>
<dbReference type="EMBL" id="CAJFCW020000001">
    <property type="protein sequence ID" value="CAG9085148.1"/>
    <property type="molecule type" value="Genomic_DNA"/>
</dbReference>
<feature type="compositionally biased region" description="Low complexity" evidence="1">
    <location>
        <begin position="262"/>
        <end position="278"/>
    </location>
</feature>
<dbReference type="AlphaFoldDB" id="A0A811JVM3"/>
<accession>A0A811JVM3</accession>
<feature type="region of interest" description="Disordered" evidence="1">
    <location>
        <begin position="76"/>
        <end position="192"/>
    </location>
</feature>
<dbReference type="Proteomes" id="UP000783686">
    <property type="component" value="Unassembled WGS sequence"/>
</dbReference>
<comment type="caution">
    <text evidence="4">The sequence shown here is derived from an EMBL/GenBank/DDBJ whole genome shotgun (WGS) entry which is preliminary data.</text>
</comment>
<evidence type="ECO:0000259" key="3">
    <source>
        <dbReference type="Pfam" id="PF01682"/>
    </source>
</evidence>
<feature type="domain" description="Domain of unknown function DB" evidence="3">
    <location>
        <begin position="425"/>
        <end position="531"/>
    </location>
</feature>
<feature type="compositionally biased region" description="Basic and acidic residues" evidence="1">
    <location>
        <begin position="102"/>
        <end position="140"/>
    </location>
</feature>
<feature type="signal peptide" evidence="2">
    <location>
        <begin position="1"/>
        <end position="22"/>
    </location>
</feature>
<evidence type="ECO:0000313" key="4">
    <source>
        <dbReference type="EMBL" id="CAD5207309.1"/>
    </source>
</evidence>
<name>A0A811JVM3_9BILA</name>
<reference evidence="4" key="1">
    <citation type="submission" date="2020-09" db="EMBL/GenBank/DDBJ databases">
        <authorList>
            <person name="Kikuchi T."/>
        </authorList>
    </citation>
    <scope>NUCLEOTIDE SEQUENCE</scope>
    <source>
        <strain evidence="4">SH1</strain>
    </source>
</reference>
<evidence type="ECO:0000313" key="5">
    <source>
        <dbReference type="Proteomes" id="UP000614601"/>
    </source>
</evidence>
<dbReference type="Pfam" id="PF01682">
    <property type="entry name" value="DB"/>
    <property type="match status" value="1"/>
</dbReference>
<dbReference type="OrthoDB" id="5835380at2759"/>
<dbReference type="PANTHER" id="PTHR21679:SF4">
    <property type="entry name" value="DOMAIN OF UNKNOWN FUNCTION DB DOMAIN-CONTAINING PROTEIN"/>
    <property type="match status" value="1"/>
</dbReference>
<dbReference type="InterPro" id="IPR002602">
    <property type="entry name" value="DB"/>
</dbReference>
<keyword evidence="2" id="KW-0732">Signal</keyword>
<sequence>MNYLPLLTVFYILSTIIPSTLANPPLPSCSEIPRVLCCIDRIALACPRGCRPYIEEKCPYKLEKLFGEVVATTEAGKASTVSIKPGETRRTSEATVTQSVWDKLKEHEQHNEKLERNGEQHKHVKVQDKQHQHSEDHDESSSTLRTTQSYRKPRPVDSQNDVILDSQQGHSRLQNQRSKAQIHQQPHQRRVVDHDADNAPRAISQPSQVFDLNPQKLKSTARALLPPRDLNQRAGDILASPGSNNKLSSSRTFTGDGNSRLASGAEASRAQASGAQASKPDFSAQGSRASTSSLAQHDSPSQSILTSSKAVEHQRTKSSRPVHIHNTFEAVAPQIFNDKTPEQISRAQFVGSELPQDGPTLSDQNGQQISGQDNYGQHSQHSQLIPQLKNVIDSEHQPHCGTDHATPPFAPCVDRDIADERFLSCCKGQIPSSCHSLCTYEHREKLAAKNFINAIQHQGCDLKWLSTILHCANRAKDNRHCCQTLHLASPELGVGDRCLRMCYIPSDRETIGHVQQHDLVCLSNWNVIMYCARSGLRNY</sequence>
<evidence type="ECO:0000256" key="2">
    <source>
        <dbReference type="SAM" id="SignalP"/>
    </source>
</evidence>
<dbReference type="PANTHER" id="PTHR21679">
    <property type="entry name" value="DOMAIN OF UNKNOWN FUNCTION DB DOMAIN-CONTAINING PROTEIN-RELATED"/>
    <property type="match status" value="1"/>
</dbReference>
<organism evidence="4 5">
    <name type="scientific">Bursaphelenchus okinawaensis</name>
    <dbReference type="NCBI Taxonomy" id="465554"/>
    <lineage>
        <taxon>Eukaryota</taxon>
        <taxon>Metazoa</taxon>
        <taxon>Ecdysozoa</taxon>
        <taxon>Nematoda</taxon>
        <taxon>Chromadorea</taxon>
        <taxon>Rhabditida</taxon>
        <taxon>Tylenchina</taxon>
        <taxon>Tylenchomorpha</taxon>
        <taxon>Aphelenchoidea</taxon>
        <taxon>Aphelenchoididae</taxon>
        <taxon>Bursaphelenchus</taxon>
    </lineage>
</organism>
<dbReference type="EMBL" id="CAJFDH010000001">
    <property type="protein sequence ID" value="CAD5207309.1"/>
    <property type="molecule type" value="Genomic_DNA"/>
</dbReference>
<feature type="chain" id="PRO_5035594499" description="Domain of unknown function DB domain-containing protein" evidence="2">
    <location>
        <begin position="23"/>
        <end position="539"/>
    </location>
</feature>
<feature type="region of interest" description="Disordered" evidence="1">
    <location>
        <begin position="222"/>
        <end position="326"/>
    </location>
</feature>
<protein>
    <recommendedName>
        <fullName evidence="3">Domain of unknown function DB domain-containing protein</fullName>
    </recommendedName>
</protein>
<feature type="compositionally biased region" description="Polar residues" evidence="1">
    <location>
        <begin position="157"/>
        <end position="185"/>
    </location>
</feature>
<keyword evidence="5" id="KW-1185">Reference proteome</keyword>
<proteinExistence type="predicted"/>
<feature type="compositionally biased region" description="Polar residues" evidence="1">
    <location>
        <begin position="241"/>
        <end position="261"/>
    </location>
</feature>
<feature type="region of interest" description="Disordered" evidence="1">
    <location>
        <begin position="352"/>
        <end position="383"/>
    </location>
</feature>
<gene>
    <name evidence="4" type="ORF">BOKJ2_LOCUS1993</name>
</gene>
<dbReference type="Proteomes" id="UP000614601">
    <property type="component" value="Unassembled WGS sequence"/>
</dbReference>
<evidence type="ECO:0000256" key="1">
    <source>
        <dbReference type="SAM" id="MobiDB-lite"/>
    </source>
</evidence>